<feature type="compositionally biased region" description="Polar residues" evidence="2">
    <location>
        <begin position="351"/>
        <end position="364"/>
    </location>
</feature>
<dbReference type="PANTHER" id="PTHR10194">
    <property type="entry name" value="RAS GTPASE-ACTIVATING PROTEINS"/>
    <property type="match status" value="1"/>
</dbReference>
<evidence type="ECO:0000259" key="3">
    <source>
        <dbReference type="PROSITE" id="PS50003"/>
    </source>
</evidence>
<dbReference type="Pfam" id="PF00616">
    <property type="entry name" value="RasGAP"/>
    <property type="match status" value="2"/>
</dbReference>
<feature type="domain" description="PH" evidence="3">
    <location>
        <begin position="920"/>
        <end position="1018"/>
    </location>
</feature>
<dbReference type="InterPro" id="IPR011993">
    <property type="entry name" value="PH-like_dom_sf"/>
</dbReference>
<dbReference type="Proteomes" id="UP001303046">
    <property type="component" value="Unassembled WGS sequence"/>
</dbReference>
<comment type="caution">
    <text evidence="5">The sequence shown here is derived from an EMBL/GenBank/DDBJ whole genome shotgun (WGS) entry which is preliminary data.</text>
</comment>
<dbReference type="EMBL" id="JAVFWL010000006">
    <property type="protein sequence ID" value="KAK6759301.1"/>
    <property type="molecule type" value="Genomic_DNA"/>
</dbReference>
<dbReference type="CDD" id="cd05128">
    <property type="entry name" value="RasGAP_GAP1_like"/>
    <property type="match status" value="1"/>
</dbReference>
<dbReference type="PROSITE" id="PS50018">
    <property type="entry name" value="RAS_GTPASE_ACTIV_2"/>
    <property type="match status" value="1"/>
</dbReference>
<dbReference type="InterPro" id="IPR001936">
    <property type="entry name" value="RasGAP_dom"/>
</dbReference>
<dbReference type="PANTHER" id="PTHR10194:SF148">
    <property type="entry name" value="GTPASE-ACTIVATING PROTEIN"/>
    <property type="match status" value="1"/>
</dbReference>
<keyword evidence="1" id="KW-0343">GTPase activation</keyword>
<protein>
    <recommendedName>
        <fullName evidence="7">PH domain protein</fullName>
    </recommendedName>
</protein>
<feature type="region of interest" description="Disordered" evidence="2">
    <location>
        <begin position="1"/>
        <end position="101"/>
    </location>
</feature>
<dbReference type="SMART" id="SM00323">
    <property type="entry name" value="RasGAP"/>
    <property type="match status" value="1"/>
</dbReference>
<keyword evidence="6" id="KW-1185">Reference proteome</keyword>
<evidence type="ECO:0000256" key="1">
    <source>
        <dbReference type="ARBA" id="ARBA00022468"/>
    </source>
</evidence>
<feature type="compositionally biased region" description="Basic and acidic residues" evidence="2">
    <location>
        <begin position="63"/>
        <end position="79"/>
    </location>
</feature>
<evidence type="ECO:0000313" key="5">
    <source>
        <dbReference type="EMBL" id="KAK6759301.1"/>
    </source>
</evidence>
<dbReference type="Gene3D" id="1.10.506.10">
    <property type="entry name" value="GTPase Activation - p120gap, domain 1"/>
    <property type="match status" value="1"/>
</dbReference>
<feature type="compositionally biased region" description="Low complexity" evidence="2">
    <location>
        <begin position="252"/>
        <end position="264"/>
    </location>
</feature>
<feature type="compositionally biased region" description="Basic and acidic residues" evidence="2">
    <location>
        <begin position="86"/>
        <end position="101"/>
    </location>
</feature>
<dbReference type="Pfam" id="PF00169">
    <property type="entry name" value="PH"/>
    <property type="match status" value="1"/>
</dbReference>
<dbReference type="InterPro" id="IPR001849">
    <property type="entry name" value="PH_domain"/>
</dbReference>
<reference evidence="5 6" key="1">
    <citation type="submission" date="2023-08" db="EMBL/GenBank/DDBJ databases">
        <title>A Necator americanus chromosomal reference genome.</title>
        <authorList>
            <person name="Ilik V."/>
            <person name="Petrzelkova K.J."/>
            <person name="Pardy F."/>
            <person name="Fuh T."/>
            <person name="Niatou-Singa F.S."/>
            <person name="Gouil Q."/>
            <person name="Baker L."/>
            <person name="Ritchie M.E."/>
            <person name="Jex A.R."/>
            <person name="Gazzola D."/>
            <person name="Li H."/>
            <person name="Toshio Fujiwara R."/>
            <person name="Zhan B."/>
            <person name="Aroian R.V."/>
            <person name="Pafco B."/>
            <person name="Schwarz E.M."/>
        </authorList>
    </citation>
    <scope>NUCLEOTIDE SEQUENCE [LARGE SCALE GENOMIC DNA]</scope>
    <source>
        <strain evidence="5 6">Aroian</strain>
        <tissue evidence="5">Whole animal</tissue>
    </source>
</reference>
<feature type="region of interest" description="Disordered" evidence="2">
    <location>
        <begin position="342"/>
        <end position="375"/>
    </location>
</feature>
<evidence type="ECO:0000259" key="4">
    <source>
        <dbReference type="PROSITE" id="PS50018"/>
    </source>
</evidence>
<dbReference type="Gene3D" id="2.30.29.30">
    <property type="entry name" value="Pleckstrin-homology domain (PH domain)/Phosphotyrosine-binding domain (PTB)"/>
    <property type="match status" value="1"/>
</dbReference>
<evidence type="ECO:0000313" key="6">
    <source>
        <dbReference type="Proteomes" id="UP001303046"/>
    </source>
</evidence>
<dbReference type="PROSITE" id="PS50003">
    <property type="entry name" value="PH_DOMAIN"/>
    <property type="match status" value="1"/>
</dbReference>
<dbReference type="SUPFAM" id="SSF48350">
    <property type="entry name" value="GTPase activation domain, GAP"/>
    <property type="match status" value="1"/>
</dbReference>
<dbReference type="InterPro" id="IPR023152">
    <property type="entry name" value="RasGAP_CS"/>
</dbReference>
<sequence>MNEGVQFDDERKAETKVAQTSLSKEQQTSSENDDDDLVRAASPGNGGDQNDESVETAGSMSEYGKREPLSLQRQSHDQIKSSNDSGKSRETTDQDVVSKDEKLVIDTSHNLLSPVSSPVPYKFTQISVRDISELKSLETKEESLLFTDDRDYWPSPVAVRHFREHSDASTHVRQDRFSIDNSCFDLGNYSTEASLAGTPIEKVFPKDVFSPSSIGDLIRKRFNERSMSADLLEDTTLGSSNVSVRADDDTSSPDVTSPPNSDVSKSGHVTFSMDNVESDSTSLSPVSSTDLESPIGPIAASSPRPQVLSLSSDRHSIGLQESPAHSPVQHLLRSSVKLTPNQSMDEMKNPMSATDAASTLAPSSQHKREMSTKKSGRRFGNLRVIEVLRVRLRCVRGVRVARPLYVIAKLDARDIHHSGALHFHDSPSYLDEFCFEGSVPFTNLHLVVLEGSRAPGKAPRPIGRVTLRRAEVVNHSGRELSLPLRVVSKSREVTGQICIDIRRQGPTFGIRVVDHSGLNLKEPSELYLLVSRHPSKETKKLRICSPGHSSEWLEMGCDEAGPLALRMSLWQELLRGLSSAFHGQIRVDVDERWTNGPSKWFYLRPRHSDQYDGNKGNSQKESLGDVKLWMSYTADHVLPIENYSYLMTSIAASPNVKPFSASLISLLEHLPRVDLGHIARPIVQAMASTRELRPLLNALYAADIERCQDLNTLFRSHTLASKMLYELLKIYGHSYLLISLKPVIDKVFKERRCCEIDPSRLPQGESLEKNMATLLSYFALVFGRVVESAPRCPPPIRTVLSDLRMVVREKTGRVDVELLALSSFLIMRFFAAAVLSPKSFGIKHEQPEPRVARTLVLLSKMLQRVANCCVSLHPLTTKEPWLSAVLGKVADDVHRQAMSSFLDRVSLQTNEALVPNKSTTVLKEGCLVECRSRSRPSWRPVLLQKRRCVVLTDSELIWHKSQEDAVPKGSISLSDIRSVTSDQKNSLIIKSDGRQVVLQASGSAEASDWLSAIERQRSRLKRRTTRGDLRDLYEGDIEREMESLHVLLAENTETLAHWRVHLESEEPLPEHCPPLPKSLDGSIYEGAERMAHRKTLSQTIAATIAATHELEKRHEESVAVYIKQMNQGPGTRENPIGEDNYLLLKRNLRTE</sequence>
<feature type="region of interest" description="Disordered" evidence="2">
    <location>
        <begin position="240"/>
        <end position="308"/>
    </location>
</feature>
<name>A0ABR1EBC7_NECAM</name>
<dbReference type="SMART" id="SM00233">
    <property type="entry name" value="PH"/>
    <property type="match status" value="1"/>
</dbReference>
<gene>
    <name evidence="5" type="primary">Necator_chrX.g21264</name>
    <name evidence="5" type="ORF">RB195_021103</name>
</gene>
<evidence type="ECO:0008006" key="7">
    <source>
        <dbReference type="Google" id="ProtNLM"/>
    </source>
</evidence>
<dbReference type="SUPFAM" id="SSF50729">
    <property type="entry name" value="PH domain-like"/>
    <property type="match status" value="1"/>
</dbReference>
<dbReference type="PROSITE" id="PS00509">
    <property type="entry name" value="RAS_GTPASE_ACTIV_1"/>
    <property type="match status" value="1"/>
</dbReference>
<feature type="compositionally biased region" description="Polar residues" evidence="2">
    <location>
        <begin position="17"/>
        <end position="30"/>
    </location>
</feature>
<dbReference type="InterPro" id="IPR008936">
    <property type="entry name" value="Rho_GTPase_activation_prot"/>
</dbReference>
<dbReference type="InterPro" id="IPR039360">
    <property type="entry name" value="Ras_GTPase"/>
</dbReference>
<feature type="compositionally biased region" description="Low complexity" evidence="2">
    <location>
        <begin position="278"/>
        <end position="291"/>
    </location>
</feature>
<accession>A0ABR1EBC7</accession>
<organism evidence="5 6">
    <name type="scientific">Necator americanus</name>
    <name type="common">Human hookworm</name>
    <dbReference type="NCBI Taxonomy" id="51031"/>
    <lineage>
        <taxon>Eukaryota</taxon>
        <taxon>Metazoa</taxon>
        <taxon>Ecdysozoa</taxon>
        <taxon>Nematoda</taxon>
        <taxon>Chromadorea</taxon>
        <taxon>Rhabditida</taxon>
        <taxon>Rhabditina</taxon>
        <taxon>Rhabditomorpha</taxon>
        <taxon>Strongyloidea</taxon>
        <taxon>Ancylostomatidae</taxon>
        <taxon>Bunostominae</taxon>
        <taxon>Necator</taxon>
    </lineage>
</organism>
<proteinExistence type="predicted"/>
<feature type="domain" description="Ras-GAP" evidence="4">
    <location>
        <begin position="674"/>
        <end position="867"/>
    </location>
</feature>
<evidence type="ECO:0000256" key="2">
    <source>
        <dbReference type="SAM" id="MobiDB-lite"/>
    </source>
</evidence>